<feature type="region of interest" description="Disordered" evidence="1">
    <location>
        <begin position="1"/>
        <end position="67"/>
    </location>
</feature>
<keyword evidence="3" id="KW-1185">Reference proteome</keyword>
<evidence type="ECO:0000313" key="2">
    <source>
        <dbReference type="EMBL" id="KAK2118764.1"/>
    </source>
</evidence>
<evidence type="ECO:0000313" key="3">
    <source>
        <dbReference type="Proteomes" id="UP001266305"/>
    </source>
</evidence>
<evidence type="ECO:0000256" key="1">
    <source>
        <dbReference type="SAM" id="MobiDB-lite"/>
    </source>
</evidence>
<accession>A0ABQ9WCH2</accession>
<reference evidence="2 3" key="1">
    <citation type="submission" date="2023-05" db="EMBL/GenBank/DDBJ databases">
        <title>B98-5 Cell Line De Novo Hybrid Assembly: An Optical Mapping Approach.</title>
        <authorList>
            <person name="Kananen K."/>
            <person name="Auerbach J.A."/>
            <person name="Kautto E."/>
            <person name="Blachly J.S."/>
        </authorList>
    </citation>
    <scope>NUCLEOTIDE SEQUENCE [LARGE SCALE GENOMIC DNA]</scope>
    <source>
        <strain evidence="2">B95-8</strain>
        <tissue evidence="2">Cell line</tissue>
    </source>
</reference>
<dbReference type="EMBL" id="JASSZA010000001">
    <property type="protein sequence ID" value="KAK2118764.1"/>
    <property type="molecule type" value="Genomic_DNA"/>
</dbReference>
<feature type="non-terminal residue" evidence="2">
    <location>
        <position position="67"/>
    </location>
</feature>
<proteinExistence type="predicted"/>
<feature type="non-terminal residue" evidence="2">
    <location>
        <position position="1"/>
    </location>
</feature>
<protein>
    <submittedName>
        <fullName evidence="2">Uncharacterized protein</fullName>
    </submittedName>
</protein>
<name>A0ABQ9WCH2_SAGOE</name>
<dbReference type="Proteomes" id="UP001266305">
    <property type="component" value="Unassembled WGS sequence"/>
</dbReference>
<gene>
    <name evidence="2" type="ORF">P7K49_000150</name>
</gene>
<sequence>EQAGGSRSGQKGPLGTPGLRAGRGERSRPGTHLRSGPAALLVEQKGGGQQQQPDAEPGPHGGAPEAA</sequence>
<comment type="caution">
    <text evidence="2">The sequence shown here is derived from an EMBL/GenBank/DDBJ whole genome shotgun (WGS) entry which is preliminary data.</text>
</comment>
<organism evidence="2 3">
    <name type="scientific">Saguinus oedipus</name>
    <name type="common">Cotton-top tamarin</name>
    <name type="synonym">Oedipomidas oedipus</name>
    <dbReference type="NCBI Taxonomy" id="9490"/>
    <lineage>
        <taxon>Eukaryota</taxon>
        <taxon>Metazoa</taxon>
        <taxon>Chordata</taxon>
        <taxon>Craniata</taxon>
        <taxon>Vertebrata</taxon>
        <taxon>Euteleostomi</taxon>
        <taxon>Mammalia</taxon>
        <taxon>Eutheria</taxon>
        <taxon>Euarchontoglires</taxon>
        <taxon>Primates</taxon>
        <taxon>Haplorrhini</taxon>
        <taxon>Platyrrhini</taxon>
        <taxon>Cebidae</taxon>
        <taxon>Callitrichinae</taxon>
        <taxon>Saguinus</taxon>
    </lineage>
</organism>